<evidence type="ECO:0000256" key="3">
    <source>
        <dbReference type="ARBA" id="ARBA00012551"/>
    </source>
</evidence>
<accession>A0A9P8PLM2</accession>
<evidence type="ECO:0000256" key="6">
    <source>
        <dbReference type="ARBA" id="ARBA00022763"/>
    </source>
</evidence>
<dbReference type="Proteomes" id="UP000774326">
    <property type="component" value="Unassembled WGS sequence"/>
</dbReference>
<dbReference type="InterPro" id="IPR016194">
    <property type="entry name" value="SPOC-like_C_dom_sf"/>
</dbReference>
<evidence type="ECO:0000313" key="16">
    <source>
        <dbReference type="EMBL" id="KAH3674306.1"/>
    </source>
</evidence>
<evidence type="ECO:0000256" key="2">
    <source>
        <dbReference type="ARBA" id="ARBA00004574"/>
    </source>
</evidence>
<dbReference type="GO" id="GO:0006310">
    <property type="term" value="P:DNA recombination"/>
    <property type="evidence" value="ECO:0007669"/>
    <property type="project" value="UniProtKB-KW"/>
</dbReference>
<dbReference type="OrthoDB" id="30826at2759"/>
<organism evidence="16 17">
    <name type="scientific">Wickerhamomyces pijperi</name>
    <name type="common">Yeast</name>
    <name type="synonym">Pichia pijperi</name>
    <dbReference type="NCBI Taxonomy" id="599730"/>
    <lineage>
        <taxon>Eukaryota</taxon>
        <taxon>Fungi</taxon>
        <taxon>Dikarya</taxon>
        <taxon>Ascomycota</taxon>
        <taxon>Saccharomycotina</taxon>
        <taxon>Saccharomycetes</taxon>
        <taxon>Phaffomycetales</taxon>
        <taxon>Wickerhamomycetaceae</taxon>
        <taxon>Wickerhamomyces</taxon>
    </lineage>
</organism>
<keyword evidence="7" id="KW-0378">Hydrolase</keyword>
<dbReference type="AlphaFoldDB" id="A0A9P8PLM2"/>
<dbReference type="SMART" id="SM00559">
    <property type="entry name" value="Ku78"/>
    <property type="match status" value="1"/>
</dbReference>
<evidence type="ECO:0000256" key="10">
    <source>
        <dbReference type="ARBA" id="ARBA00022895"/>
    </source>
</evidence>
<keyword evidence="5" id="KW-0547">Nucleotide-binding</keyword>
<evidence type="ECO:0000256" key="12">
    <source>
        <dbReference type="ARBA" id="ARBA00023172"/>
    </source>
</evidence>
<sequence>MADKSLFHFIVDLGSHMSHNSTLNSNKEEHQFPNDLQYGLQYPISLVTNKILRKRKTEYVSLMTCDDINNECNTNLQNINLLFSFKQCFYSDLKKFKLSPTTKEQDPNGDGIIRALLYSFDIMHQFVLKKKIKRTVVMVTNSHKEPELYSQDFVDAIVELTLKFDIDLILIGVDFDQKDANQENIKLWRGLFQRLPSVSCMILSGEESIELINNPEVKSVRPVGIFRGPFRIGADLQDSNFDSRNDLSCVCFDTEGYKAVMGAKHEYSLKAYGKSKEDIFPITASVDYSIRHYKDSNFDPDSDEEGQEEEDLEYETELIDKSKIKKSYKYGSNSVMLPTELEQLTKLQTQPGIDLRGVVSSRNFPKAYMTGESIYLVPCKNSNRDAYSMYALVDSLNTMQCYGIARYVAKSGSDPQMMVLIPCLVSRESILKRKSPESSNEDVRCLVMCRLPYFEDVKIPVLPPLNLSKDSQSTGDDLKIRDQEVQDLMDDLVNSWDITTEEDKKTYQNRKFYANVDHNLPNRGSLQSIQNFRENKVIADIVVRSFDVDSLEQYSSQTPSEELIPEMPSIIKSQITNSDKLAIDKMDSLAKLLNVKKVDKLDSTQRRGKRRNFNDDVETEEKFDDWTLEELLERA</sequence>
<dbReference type="Pfam" id="PF02735">
    <property type="entry name" value="Ku"/>
    <property type="match status" value="1"/>
</dbReference>
<dbReference type="PANTHER" id="PTHR12604">
    <property type="entry name" value="KU AUTOANTIGEN DNA HELICASE"/>
    <property type="match status" value="1"/>
</dbReference>
<dbReference type="InterPro" id="IPR036465">
    <property type="entry name" value="vWFA_dom_sf"/>
</dbReference>
<evidence type="ECO:0000256" key="8">
    <source>
        <dbReference type="ARBA" id="ARBA00022806"/>
    </source>
</evidence>
<evidence type="ECO:0000256" key="14">
    <source>
        <dbReference type="ARBA" id="ARBA00023242"/>
    </source>
</evidence>
<evidence type="ECO:0000256" key="13">
    <source>
        <dbReference type="ARBA" id="ARBA00023204"/>
    </source>
</evidence>
<gene>
    <name evidence="16" type="ORF">WICPIJ_009585</name>
</gene>
<keyword evidence="13" id="KW-0234">DNA repair</keyword>
<comment type="subcellular location">
    <subcellularLocation>
        <location evidence="2">Chromosome</location>
        <location evidence="2">Telomere</location>
    </subcellularLocation>
    <subcellularLocation>
        <location evidence="1">Nucleus</location>
    </subcellularLocation>
</comment>
<keyword evidence="12" id="KW-0233">DNA recombination</keyword>
<feature type="domain" description="Ku" evidence="15">
    <location>
        <begin position="316"/>
        <end position="468"/>
    </location>
</feature>
<evidence type="ECO:0000256" key="5">
    <source>
        <dbReference type="ARBA" id="ARBA00022741"/>
    </source>
</evidence>
<dbReference type="GO" id="GO:0000723">
    <property type="term" value="P:telomere maintenance"/>
    <property type="evidence" value="ECO:0007669"/>
    <property type="project" value="TreeGrafter"/>
</dbReference>
<dbReference type="GO" id="GO:0006303">
    <property type="term" value="P:double-strand break repair via nonhomologous end joining"/>
    <property type="evidence" value="ECO:0007669"/>
    <property type="project" value="InterPro"/>
</dbReference>
<keyword evidence="8" id="KW-0347">Helicase</keyword>
<evidence type="ECO:0000259" key="15">
    <source>
        <dbReference type="SMART" id="SM00559"/>
    </source>
</evidence>
<evidence type="ECO:0000256" key="4">
    <source>
        <dbReference type="ARBA" id="ARBA00022454"/>
    </source>
</evidence>
<dbReference type="PANTHER" id="PTHR12604:SF4">
    <property type="entry name" value="X-RAY REPAIR CROSS-COMPLEMENTING PROTEIN 5"/>
    <property type="match status" value="1"/>
</dbReference>
<dbReference type="InterPro" id="IPR006164">
    <property type="entry name" value="DNA_bd_Ku70/Ku80"/>
</dbReference>
<evidence type="ECO:0000256" key="1">
    <source>
        <dbReference type="ARBA" id="ARBA00004123"/>
    </source>
</evidence>
<keyword evidence="4" id="KW-0158">Chromosome</keyword>
<evidence type="ECO:0000256" key="11">
    <source>
        <dbReference type="ARBA" id="ARBA00023125"/>
    </source>
</evidence>
<dbReference type="GO" id="GO:0000781">
    <property type="term" value="C:chromosome, telomeric region"/>
    <property type="evidence" value="ECO:0007669"/>
    <property type="project" value="UniProtKB-SubCell"/>
</dbReference>
<keyword evidence="17" id="KW-1185">Reference proteome</keyword>
<keyword evidence="11" id="KW-0238">DNA-binding</keyword>
<proteinExistence type="predicted"/>
<keyword evidence="10" id="KW-0779">Telomere</keyword>
<evidence type="ECO:0000256" key="9">
    <source>
        <dbReference type="ARBA" id="ARBA00022840"/>
    </source>
</evidence>
<keyword evidence="14" id="KW-0539">Nucleus</keyword>
<dbReference type="EC" id="3.6.4.12" evidence="3"/>
<dbReference type="GO" id="GO:0003678">
    <property type="term" value="F:DNA helicase activity"/>
    <property type="evidence" value="ECO:0007669"/>
    <property type="project" value="UniProtKB-EC"/>
</dbReference>
<dbReference type="GO" id="GO:0003690">
    <property type="term" value="F:double-stranded DNA binding"/>
    <property type="evidence" value="ECO:0007669"/>
    <property type="project" value="TreeGrafter"/>
</dbReference>
<protein>
    <recommendedName>
        <fullName evidence="3">DNA helicase</fullName>
        <ecNumber evidence="3">3.6.4.12</ecNumber>
    </recommendedName>
</protein>
<dbReference type="GO" id="GO:0042162">
    <property type="term" value="F:telomeric DNA binding"/>
    <property type="evidence" value="ECO:0007669"/>
    <property type="project" value="TreeGrafter"/>
</dbReference>
<dbReference type="GO" id="GO:0016787">
    <property type="term" value="F:hydrolase activity"/>
    <property type="evidence" value="ECO:0007669"/>
    <property type="project" value="UniProtKB-KW"/>
</dbReference>
<dbReference type="SUPFAM" id="SSF53300">
    <property type="entry name" value="vWA-like"/>
    <property type="match status" value="1"/>
</dbReference>
<reference evidence="16" key="1">
    <citation type="journal article" date="2021" name="Open Biol.">
        <title>Shared evolutionary footprints suggest mitochondrial oxidative damage underlies multiple complex I losses in fungi.</title>
        <authorList>
            <person name="Schikora-Tamarit M.A."/>
            <person name="Marcet-Houben M."/>
            <person name="Nosek J."/>
            <person name="Gabaldon T."/>
        </authorList>
    </citation>
    <scope>NUCLEOTIDE SEQUENCE</scope>
    <source>
        <strain evidence="16">CBS2887</strain>
    </source>
</reference>
<name>A0A9P8PLM2_WICPI</name>
<dbReference type="EMBL" id="JAEUBG010005535">
    <property type="protein sequence ID" value="KAH3674306.1"/>
    <property type="molecule type" value="Genomic_DNA"/>
</dbReference>
<reference evidence="16" key="2">
    <citation type="submission" date="2021-01" db="EMBL/GenBank/DDBJ databases">
        <authorList>
            <person name="Schikora-Tamarit M.A."/>
        </authorList>
    </citation>
    <scope>NUCLEOTIDE SEQUENCE</scope>
    <source>
        <strain evidence="16">CBS2887</strain>
    </source>
</reference>
<keyword evidence="9" id="KW-0067">ATP-binding</keyword>
<keyword evidence="6" id="KW-0227">DNA damage</keyword>
<comment type="caution">
    <text evidence="16">The sequence shown here is derived from an EMBL/GenBank/DDBJ whole genome shotgun (WGS) entry which is preliminary data.</text>
</comment>
<dbReference type="SUPFAM" id="SSF100939">
    <property type="entry name" value="SPOC domain-like"/>
    <property type="match status" value="1"/>
</dbReference>
<evidence type="ECO:0000313" key="17">
    <source>
        <dbReference type="Proteomes" id="UP000774326"/>
    </source>
</evidence>
<evidence type="ECO:0000256" key="7">
    <source>
        <dbReference type="ARBA" id="ARBA00022801"/>
    </source>
</evidence>
<dbReference type="GO" id="GO:0005524">
    <property type="term" value="F:ATP binding"/>
    <property type="evidence" value="ECO:0007669"/>
    <property type="project" value="UniProtKB-KW"/>
</dbReference>
<dbReference type="GO" id="GO:0043564">
    <property type="term" value="C:Ku70:Ku80 complex"/>
    <property type="evidence" value="ECO:0007669"/>
    <property type="project" value="TreeGrafter"/>
</dbReference>
<dbReference type="Gene3D" id="2.40.290.10">
    <property type="match status" value="1"/>
</dbReference>